<dbReference type="InterPro" id="IPR052016">
    <property type="entry name" value="Bact_Sigma-Reg"/>
</dbReference>
<dbReference type="InterPro" id="IPR003018">
    <property type="entry name" value="GAF"/>
</dbReference>
<dbReference type="InterPro" id="IPR001932">
    <property type="entry name" value="PPM-type_phosphatase-like_dom"/>
</dbReference>
<accession>A0AB39QIJ1</accession>
<feature type="domain" description="PPM-type phosphatase" evidence="3">
    <location>
        <begin position="348"/>
        <end position="556"/>
    </location>
</feature>
<evidence type="ECO:0000256" key="1">
    <source>
        <dbReference type="ARBA" id="ARBA00022801"/>
    </source>
</evidence>
<sequence>MRDLGAVAATVFLPVPGTSELRAAVVAVTPLGVGSVERVSLDDEVYPSAQAWRTGRAATACSTDITAVHPDISVLAPFPYQVASAPLFSATRRFGTITGFWVSAAGEVHREVLDGLTDLAGDLTVLLDELADRGMPPDVPQVPAVVAVEGEGAGGESMTSWTVPLTYHLNRLATLLAGAVRTREVVQLAVERVLNGFLARAVTICLHDADRLSLAGASGCSAEFMRAADGMPLGRRSPETEAVAQQRHRVYDSADPRTMGRLPDAAMEDDCFWIVLPLLVGHRSVGVLSMAFSRQRRDIVSEQATLTALATVLARAVERTQMYEAQHELAEGLQLALLPRMLPQPAGIVSTSRYASATTGIELGGDWYDLIGLPTGGVAMVIGDVQGHNPAAAVVMGQLSSAVRAYVAEGHGPGVVLARANQLLVGLDTDLFATCCCVWLDPDTGRGQIASAGHPLPLICSDVSTAPFSGLDIGIPLGIEAGARYEAAELDVAPGTLLAFFTDGMVGFGRNLEPESPTAAYPDDIDLESLGDQLIGRRESLRVRHADDAALLLVRYKGPSAEARRNTRQLRIHRRDLLGARRTRGMLRKWLDGWGLADMADAEELLVSEVVTNGLVHGDSDVYVCVRRYPERVRVEVRDSDPHPARTVTIPREEDQAEGGRGLVIVSALASAWGNSPSGRGKTVWFELPIPDNLRALDS</sequence>
<dbReference type="PANTHER" id="PTHR43156:SF2">
    <property type="entry name" value="STAGE II SPORULATION PROTEIN E"/>
    <property type="match status" value="1"/>
</dbReference>
<feature type="domain" description="GAF" evidence="2">
    <location>
        <begin position="181"/>
        <end position="327"/>
    </location>
</feature>
<dbReference type="RefSeq" id="WP_369221610.1">
    <property type="nucleotide sequence ID" value="NZ_CP163441.1"/>
</dbReference>
<dbReference type="SMART" id="SM00065">
    <property type="entry name" value="GAF"/>
    <property type="match status" value="1"/>
</dbReference>
<dbReference type="Gene3D" id="3.30.565.10">
    <property type="entry name" value="Histidine kinase-like ATPase, C-terminal domain"/>
    <property type="match status" value="1"/>
</dbReference>
<reference evidence="4" key="1">
    <citation type="submission" date="2024-07" db="EMBL/GenBank/DDBJ databases">
        <authorList>
            <person name="Yu S.T."/>
        </authorList>
    </citation>
    <scope>NUCLEOTIDE SEQUENCE</scope>
    <source>
        <strain evidence="4">R39</strain>
    </source>
</reference>
<dbReference type="Pfam" id="PF13581">
    <property type="entry name" value="HATPase_c_2"/>
    <property type="match status" value="1"/>
</dbReference>
<dbReference type="CDD" id="cd16936">
    <property type="entry name" value="HATPase_RsbW-like"/>
    <property type="match status" value="1"/>
</dbReference>
<organism evidence="4">
    <name type="scientific">Streptomyces sp. R39</name>
    <dbReference type="NCBI Taxonomy" id="3238631"/>
    <lineage>
        <taxon>Bacteria</taxon>
        <taxon>Bacillati</taxon>
        <taxon>Actinomycetota</taxon>
        <taxon>Actinomycetes</taxon>
        <taxon>Kitasatosporales</taxon>
        <taxon>Streptomycetaceae</taxon>
        <taxon>Streptomyces</taxon>
    </lineage>
</organism>
<dbReference type="Gene3D" id="3.60.40.10">
    <property type="entry name" value="PPM-type phosphatase domain"/>
    <property type="match status" value="1"/>
</dbReference>
<dbReference type="InterPro" id="IPR003594">
    <property type="entry name" value="HATPase_dom"/>
</dbReference>
<evidence type="ECO:0000313" key="4">
    <source>
        <dbReference type="EMBL" id="XDQ42078.1"/>
    </source>
</evidence>
<dbReference type="SUPFAM" id="SSF55874">
    <property type="entry name" value="ATPase domain of HSP90 chaperone/DNA topoisomerase II/histidine kinase"/>
    <property type="match status" value="1"/>
</dbReference>
<dbReference type="InterPro" id="IPR036457">
    <property type="entry name" value="PPM-type-like_dom_sf"/>
</dbReference>
<dbReference type="Gene3D" id="3.30.450.40">
    <property type="match status" value="1"/>
</dbReference>
<dbReference type="Pfam" id="PF13185">
    <property type="entry name" value="GAF_2"/>
    <property type="match status" value="1"/>
</dbReference>
<gene>
    <name evidence="4" type="ORF">AB5J52_07295</name>
</gene>
<protein>
    <submittedName>
        <fullName evidence="4">SpoIIE family protein phosphatase</fullName>
    </submittedName>
</protein>
<proteinExistence type="predicted"/>
<dbReference type="SUPFAM" id="SSF81606">
    <property type="entry name" value="PP2C-like"/>
    <property type="match status" value="1"/>
</dbReference>
<dbReference type="AlphaFoldDB" id="A0AB39QIJ1"/>
<dbReference type="InterPro" id="IPR029016">
    <property type="entry name" value="GAF-like_dom_sf"/>
</dbReference>
<evidence type="ECO:0000259" key="3">
    <source>
        <dbReference type="SMART" id="SM00331"/>
    </source>
</evidence>
<dbReference type="Pfam" id="PF07228">
    <property type="entry name" value="SpoIIE"/>
    <property type="match status" value="1"/>
</dbReference>
<keyword evidence="1" id="KW-0378">Hydrolase</keyword>
<dbReference type="InterPro" id="IPR036890">
    <property type="entry name" value="HATPase_C_sf"/>
</dbReference>
<dbReference type="SUPFAM" id="SSF55781">
    <property type="entry name" value="GAF domain-like"/>
    <property type="match status" value="1"/>
</dbReference>
<name>A0AB39QIJ1_9ACTN</name>
<dbReference type="GO" id="GO:0016791">
    <property type="term" value="F:phosphatase activity"/>
    <property type="evidence" value="ECO:0007669"/>
    <property type="project" value="TreeGrafter"/>
</dbReference>
<dbReference type="EMBL" id="CP163441">
    <property type="protein sequence ID" value="XDQ42078.1"/>
    <property type="molecule type" value="Genomic_DNA"/>
</dbReference>
<evidence type="ECO:0000259" key="2">
    <source>
        <dbReference type="SMART" id="SM00065"/>
    </source>
</evidence>
<dbReference type="SMART" id="SM00331">
    <property type="entry name" value="PP2C_SIG"/>
    <property type="match status" value="1"/>
</dbReference>
<dbReference type="PANTHER" id="PTHR43156">
    <property type="entry name" value="STAGE II SPORULATION PROTEIN E-RELATED"/>
    <property type="match status" value="1"/>
</dbReference>